<dbReference type="Proteomes" id="UP001221686">
    <property type="component" value="Unassembled WGS sequence"/>
</dbReference>
<comment type="caution">
    <text evidence="3">The sequence shown here is derived from an EMBL/GenBank/DDBJ whole genome shotgun (WGS) entry which is preliminary data.</text>
</comment>
<keyword evidence="4" id="KW-1185">Reference proteome</keyword>
<feature type="signal peptide" evidence="2">
    <location>
        <begin position="1"/>
        <end position="20"/>
    </location>
</feature>
<dbReference type="InterPro" id="IPR028974">
    <property type="entry name" value="TSP_type-3_rpt"/>
</dbReference>
<dbReference type="Gene3D" id="4.10.1080.10">
    <property type="entry name" value="TSP type-3 repeat"/>
    <property type="match status" value="1"/>
</dbReference>
<feature type="compositionally biased region" description="Low complexity" evidence="1">
    <location>
        <begin position="29"/>
        <end position="121"/>
    </location>
</feature>
<name>A0ABT5DVC6_9BACT</name>
<organism evidence="3 4">
    <name type="scientific">Nannocystis bainbridge</name>
    <dbReference type="NCBI Taxonomy" id="2995303"/>
    <lineage>
        <taxon>Bacteria</taxon>
        <taxon>Pseudomonadati</taxon>
        <taxon>Myxococcota</taxon>
        <taxon>Polyangia</taxon>
        <taxon>Nannocystales</taxon>
        <taxon>Nannocystaceae</taxon>
        <taxon>Nannocystis</taxon>
    </lineage>
</organism>
<keyword evidence="2" id="KW-0732">Signal</keyword>
<evidence type="ECO:0000256" key="1">
    <source>
        <dbReference type="SAM" id="MobiDB-lite"/>
    </source>
</evidence>
<evidence type="ECO:0008006" key="5">
    <source>
        <dbReference type="Google" id="ProtNLM"/>
    </source>
</evidence>
<dbReference type="EMBL" id="JAQNDL010000001">
    <property type="protein sequence ID" value="MDC0716371.1"/>
    <property type="molecule type" value="Genomic_DNA"/>
</dbReference>
<evidence type="ECO:0000256" key="2">
    <source>
        <dbReference type="SAM" id="SignalP"/>
    </source>
</evidence>
<sequence length="551" mass="57507">MMRGRCSLFLSVLLPCVACGDDTIATTESAATSDTGTGTTDDPSTGGPTTDAPTTAAPTTSAMSDSESGTTTTTGDTTTTTGDTTTTTGETTAVDTSTTADSSTTDAITTDTSTTGDPCEGGPDGDGDGVPDACDVCEGGDDGLDGDGDGIADACDACPQDASNDSDMDGVCDGDDLCLAGPDDVDVDEDGIPDACDDEVALVIDTPIDDYDVAADGALVVVRGDAGSLKVTCWNGDGTVRRPEFVAGSYDAGQGLGAKPEIHIAREAQKVLVTWFDAGGDPASHRIAYSLLDNTCQPVVTAETAIALPDAYFEFHNAAIDAAGNSVITVSPNQTLITFVDADGLAGAQQEAFDIDAVYGNHVALNQATGEGIVAAQKHSGNGIYYRRFKAGGAGWIDAGPVQLSVNYHYWYDGFTVGMNDESEFVFLWRSDGTALDMRFFAADGTSVADVQRTTMDFEGWDGGHCYDSFRRRHQEIPVRGEDFVLGEVYNWITPQPNRVVQHFAYTPLGELVGEGETDVNLDEGLQIRVDALGRSFLRGPSGIVVRAAYP</sequence>
<proteinExistence type="predicted"/>
<feature type="chain" id="PRO_5045368398" description="Thrombospondin type 3 repeat-containing protein" evidence="2">
    <location>
        <begin position="21"/>
        <end position="551"/>
    </location>
</feature>
<evidence type="ECO:0000313" key="4">
    <source>
        <dbReference type="Proteomes" id="UP001221686"/>
    </source>
</evidence>
<dbReference type="RefSeq" id="WP_272084815.1">
    <property type="nucleotide sequence ID" value="NZ_JAQNDL010000001.1"/>
</dbReference>
<reference evidence="3 4" key="1">
    <citation type="submission" date="2022-11" db="EMBL/GenBank/DDBJ databases">
        <title>Minimal conservation of predation-associated metabolite biosynthetic gene clusters underscores biosynthetic potential of Myxococcota including descriptions for ten novel species: Archangium lansinium sp. nov., Myxococcus landrumus sp. nov., Nannocystis bai.</title>
        <authorList>
            <person name="Ahearne A."/>
            <person name="Stevens C."/>
            <person name="Dowd S."/>
        </authorList>
    </citation>
    <scope>NUCLEOTIDE SEQUENCE [LARGE SCALE GENOMIC DNA]</scope>
    <source>
        <strain evidence="3 4">BB15-2</strain>
    </source>
</reference>
<evidence type="ECO:0000313" key="3">
    <source>
        <dbReference type="EMBL" id="MDC0716371.1"/>
    </source>
</evidence>
<accession>A0ABT5DVC6</accession>
<feature type="region of interest" description="Disordered" evidence="1">
    <location>
        <begin position="29"/>
        <end position="127"/>
    </location>
</feature>
<protein>
    <recommendedName>
        <fullName evidence="5">Thrombospondin type 3 repeat-containing protein</fullName>
    </recommendedName>
</protein>
<gene>
    <name evidence="3" type="ORF">POL25_05690</name>
</gene>